<dbReference type="AlphaFoldDB" id="A0A382I5A6"/>
<proteinExistence type="predicted"/>
<gene>
    <name evidence="1" type="ORF">METZ01_LOCUS247738</name>
</gene>
<name>A0A382I5A6_9ZZZZ</name>
<dbReference type="EMBL" id="UINC01065335">
    <property type="protein sequence ID" value="SVB94884.1"/>
    <property type="molecule type" value="Genomic_DNA"/>
</dbReference>
<protein>
    <submittedName>
        <fullName evidence="1">Uncharacterized protein</fullName>
    </submittedName>
</protein>
<evidence type="ECO:0000313" key="1">
    <source>
        <dbReference type="EMBL" id="SVB94884.1"/>
    </source>
</evidence>
<feature type="non-terminal residue" evidence="1">
    <location>
        <position position="1"/>
    </location>
</feature>
<organism evidence="1">
    <name type="scientific">marine metagenome</name>
    <dbReference type="NCBI Taxonomy" id="408172"/>
    <lineage>
        <taxon>unclassified sequences</taxon>
        <taxon>metagenomes</taxon>
        <taxon>ecological metagenomes</taxon>
    </lineage>
</organism>
<accession>A0A382I5A6</accession>
<reference evidence="1" key="1">
    <citation type="submission" date="2018-05" db="EMBL/GenBank/DDBJ databases">
        <authorList>
            <person name="Lanie J.A."/>
            <person name="Ng W.-L."/>
            <person name="Kazmierczak K.M."/>
            <person name="Andrzejewski T.M."/>
            <person name="Davidsen T.M."/>
            <person name="Wayne K.J."/>
            <person name="Tettelin H."/>
            <person name="Glass J.I."/>
            <person name="Rusch D."/>
            <person name="Podicherti R."/>
            <person name="Tsui H.-C.T."/>
            <person name="Winkler M.E."/>
        </authorList>
    </citation>
    <scope>NUCLEOTIDE SEQUENCE</scope>
</reference>
<sequence>SASSAFHLSRNYPLLLIGGRKLGFKHGQYLKYGQGNNKHQATAGISSDAGWRGEMNFSELPTANLYLTMLHKLGVETKSFAGSTETLSEV</sequence>